<evidence type="ECO:0000313" key="1">
    <source>
        <dbReference type="EMBL" id="CAG8836950.1"/>
    </source>
</evidence>
<name>A0ABN7WNY5_GIGMA</name>
<reference evidence="1 2" key="1">
    <citation type="submission" date="2021-06" db="EMBL/GenBank/DDBJ databases">
        <authorList>
            <person name="Kallberg Y."/>
            <person name="Tangrot J."/>
            <person name="Rosling A."/>
        </authorList>
    </citation>
    <scope>NUCLEOTIDE SEQUENCE [LARGE SCALE GENOMIC DNA]</scope>
    <source>
        <strain evidence="1 2">120-4 pot B 10/14</strain>
    </source>
</reference>
<feature type="non-terminal residue" evidence="1">
    <location>
        <position position="1"/>
    </location>
</feature>
<organism evidence="1 2">
    <name type="scientific">Gigaspora margarita</name>
    <dbReference type="NCBI Taxonomy" id="4874"/>
    <lineage>
        <taxon>Eukaryota</taxon>
        <taxon>Fungi</taxon>
        <taxon>Fungi incertae sedis</taxon>
        <taxon>Mucoromycota</taxon>
        <taxon>Glomeromycotina</taxon>
        <taxon>Glomeromycetes</taxon>
        <taxon>Diversisporales</taxon>
        <taxon>Gigasporaceae</taxon>
        <taxon>Gigaspora</taxon>
    </lineage>
</organism>
<gene>
    <name evidence="1" type="ORF">GMARGA_LOCUS33281</name>
</gene>
<protein>
    <submittedName>
        <fullName evidence="1">14160_t:CDS:1</fullName>
    </submittedName>
</protein>
<evidence type="ECO:0000313" key="2">
    <source>
        <dbReference type="Proteomes" id="UP000789901"/>
    </source>
</evidence>
<sequence length="65" mass="7514">RFDSLLERVQKDKDLDFIAKVNNLNANRIVKSSSSIRQVVLAYVDDTTWIATSKEQMERTIEIAE</sequence>
<accession>A0ABN7WNY5</accession>
<comment type="caution">
    <text evidence="1">The sequence shown here is derived from an EMBL/GenBank/DDBJ whole genome shotgun (WGS) entry which is preliminary data.</text>
</comment>
<proteinExistence type="predicted"/>
<dbReference type="Proteomes" id="UP000789901">
    <property type="component" value="Unassembled WGS sequence"/>
</dbReference>
<keyword evidence="2" id="KW-1185">Reference proteome</keyword>
<dbReference type="EMBL" id="CAJVQB010054740">
    <property type="protein sequence ID" value="CAG8836950.1"/>
    <property type="molecule type" value="Genomic_DNA"/>
</dbReference>